<gene>
    <name evidence="1" type="ORF">vBBcoS136_00172</name>
</gene>
<organism evidence="1 2">
    <name type="scientific">Bacillus phage vB_BcoS-136</name>
    <dbReference type="NCBI Taxonomy" id="2419619"/>
    <lineage>
        <taxon>Viruses</taxon>
        <taxon>Duplodnaviria</taxon>
        <taxon>Heunggongvirae</taxon>
        <taxon>Uroviricota</taxon>
        <taxon>Caudoviricetes</taxon>
        <taxon>Heleneionescovirinae</taxon>
        <taxon>Kenyattavirus</taxon>
        <taxon>Kenyattavirus kv136</taxon>
    </lineage>
</organism>
<evidence type="ECO:0008006" key="3">
    <source>
        <dbReference type="Google" id="ProtNLM"/>
    </source>
</evidence>
<evidence type="ECO:0000313" key="1">
    <source>
        <dbReference type="EMBL" id="AYP68286.1"/>
    </source>
</evidence>
<protein>
    <recommendedName>
        <fullName evidence="3">HD domain-containing protein</fullName>
    </recommendedName>
</protein>
<proteinExistence type="predicted"/>
<dbReference type="Gene3D" id="1.10.3210.10">
    <property type="entry name" value="Hypothetical protein af1432"/>
    <property type="match status" value="1"/>
</dbReference>
<dbReference type="SUPFAM" id="SSF109604">
    <property type="entry name" value="HD-domain/PDEase-like"/>
    <property type="match status" value="1"/>
</dbReference>
<keyword evidence="2" id="KW-1185">Reference proteome</keyword>
<name>A0A3G3BW20_9CAUD</name>
<evidence type="ECO:0000313" key="2">
    <source>
        <dbReference type="Proteomes" id="UP000274199"/>
    </source>
</evidence>
<dbReference type="Proteomes" id="UP000274199">
    <property type="component" value="Segment"/>
</dbReference>
<sequence>MLVTYSGLHFDYNNITKESINVDDIIHSLVGINRFNGHSSRPYSVGEHTFYCLLMAEKLGLSARERLLVFIHDFTEAYVGDCPAPLKHLLPTFQEIEARVETAIYEHLGIEPPTEEEYTMIKGIDLTMLVIEMKDLTLHEWVNFINEYTHIGFLKDSDFDLNVLNIDRSYLIHTLKSLLNHLLEEVENEKI</sequence>
<accession>A0A3G3BW20</accession>
<reference evidence="1 2" key="1">
    <citation type="submission" date="2018-09" db="EMBL/GenBank/DDBJ databases">
        <title>Comparative Genomic Analysis of Eight Novel Haloalkaliphilic Bacteriophages from Lake Elmenteita, Kenya.</title>
        <authorList>
            <person name="Akhwale J.K."/>
        </authorList>
    </citation>
    <scope>NUCLEOTIDE SEQUENCE [LARGE SCALE GENOMIC DNA]</scope>
</reference>
<dbReference type="EMBL" id="MH884508">
    <property type="protein sequence ID" value="AYP68286.1"/>
    <property type="molecule type" value="Genomic_DNA"/>
</dbReference>